<feature type="transmembrane region" description="Helical" evidence="1">
    <location>
        <begin position="12"/>
        <end position="29"/>
    </location>
</feature>
<keyword evidence="1" id="KW-0812">Transmembrane</keyword>
<feature type="transmembrane region" description="Helical" evidence="1">
    <location>
        <begin position="186"/>
        <end position="215"/>
    </location>
</feature>
<dbReference type="PATRIC" id="fig|1658765.3.peg.2099"/>
<proteinExistence type="predicted"/>
<accession>A0A0J7M4G9</accession>
<feature type="transmembrane region" description="Helical" evidence="1">
    <location>
        <begin position="227"/>
        <end position="245"/>
    </location>
</feature>
<dbReference type="Proteomes" id="UP000036102">
    <property type="component" value="Unassembled WGS sequence"/>
</dbReference>
<evidence type="ECO:0000256" key="1">
    <source>
        <dbReference type="SAM" id="Phobius"/>
    </source>
</evidence>
<keyword evidence="1" id="KW-1133">Transmembrane helix</keyword>
<dbReference type="OrthoDB" id="980055at2"/>
<sequence>MPVLRLLARDSLTTLLGLLAIAGLCWWYLFAMAGGMPPAPVLREWTLQYFALMVTMWVIMMVAMMLPSAAPMILLYRQVASKNRLANPLWGTLLFALGYFIIWSCFSLAATSLQWVLERLALLSPMMRSQSASFNGFVLILAGLYQWSPLKTVCLRHCRGPLFFISRHWRAGPVGALKMGLIHGAFCVGCCGALMALLFVGGIMDLTVIAVIAGFVLLEKLLPGGEWLARALGVVAVALGFLVLASRVV</sequence>
<dbReference type="RefSeq" id="WP_048495939.1">
    <property type="nucleotide sequence ID" value="NZ_LFBU01000001.1"/>
</dbReference>
<dbReference type="InterPro" id="IPR018688">
    <property type="entry name" value="PpoB2-like"/>
</dbReference>
<evidence type="ECO:0000313" key="2">
    <source>
        <dbReference type="EMBL" id="KMQ75885.1"/>
    </source>
</evidence>
<name>A0A0J7M4G9_9GAMM</name>
<protein>
    <submittedName>
        <fullName evidence="2">Putative metal-binding membrane protein</fullName>
    </submittedName>
</protein>
<keyword evidence="3" id="KW-1185">Reference proteome</keyword>
<reference evidence="2 3" key="1">
    <citation type="submission" date="2015-06" db="EMBL/GenBank/DDBJ databases">
        <title>Marinobacter subterrani, a genetically tractable neutrophilic iron-oxidizing strain isolated from the Soudan Iron Mine.</title>
        <authorList>
            <person name="Bonis B.M."/>
            <person name="Gralnick J.A."/>
        </authorList>
    </citation>
    <scope>NUCLEOTIDE SEQUENCE [LARGE SCALE GENOMIC DNA]</scope>
    <source>
        <strain evidence="2 3">JG233</strain>
    </source>
</reference>
<comment type="caution">
    <text evidence="2">The sequence shown here is derived from an EMBL/GenBank/DDBJ whole genome shotgun (WGS) entry which is preliminary data.</text>
</comment>
<evidence type="ECO:0000313" key="3">
    <source>
        <dbReference type="Proteomes" id="UP000036102"/>
    </source>
</evidence>
<gene>
    <name evidence="2" type="ORF">Msub_12094</name>
</gene>
<dbReference type="AlphaFoldDB" id="A0A0J7M4G9"/>
<feature type="transmembrane region" description="Helical" evidence="1">
    <location>
        <begin position="88"/>
        <end position="110"/>
    </location>
</feature>
<dbReference type="STRING" id="1658765.Msub_12094"/>
<dbReference type="EMBL" id="LFBU01000001">
    <property type="protein sequence ID" value="KMQ75885.1"/>
    <property type="molecule type" value="Genomic_DNA"/>
</dbReference>
<feature type="transmembrane region" description="Helical" evidence="1">
    <location>
        <begin position="130"/>
        <end position="147"/>
    </location>
</feature>
<keyword evidence="1" id="KW-0472">Membrane</keyword>
<dbReference type="Pfam" id="PF09948">
    <property type="entry name" value="PpoB2"/>
    <property type="match status" value="1"/>
</dbReference>
<organism evidence="2 3">
    <name type="scientific">Marinobacter subterrani</name>
    <dbReference type="NCBI Taxonomy" id="1658765"/>
    <lineage>
        <taxon>Bacteria</taxon>
        <taxon>Pseudomonadati</taxon>
        <taxon>Pseudomonadota</taxon>
        <taxon>Gammaproteobacteria</taxon>
        <taxon>Pseudomonadales</taxon>
        <taxon>Marinobacteraceae</taxon>
        <taxon>Marinobacter</taxon>
    </lineage>
</organism>
<feature type="transmembrane region" description="Helical" evidence="1">
    <location>
        <begin position="49"/>
        <end position="76"/>
    </location>
</feature>